<dbReference type="Proteomes" id="UP000594638">
    <property type="component" value="Unassembled WGS sequence"/>
</dbReference>
<reference evidence="1 2" key="1">
    <citation type="submission" date="2019-12" db="EMBL/GenBank/DDBJ databases">
        <authorList>
            <person name="Alioto T."/>
            <person name="Alioto T."/>
            <person name="Gomez Garrido J."/>
        </authorList>
    </citation>
    <scope>NUCLEOTIDE SEQUENCE [LARGE SCALE GENOMIC DNA]</scope>
</reference>
<accession>A0A8S0QGZ7</accession>
<dbReference type="EMBL" id="CACTIH010001859">
    <property type="protein sequence ID" value="CAA2966391.1"/>
    <property type="molecule type" value="Genomic_DNA"/>
</dbReference>
<dbReference type="AlphaFoldDB" id="A0A8S0QGZ7"/>
<organism evidence="1 2">
    <name type="scientific">Olea europaea subsp. europaea</name>
    <dbReference type="NCBI Taxonomy" id="158383"/>
    <lineage>
        <taxon>Eukaryota</taxon>
        <taxon>Viridiplantae</taxon>
        <taxon>Streptophyta</taxon>
        <taxon>Embryophyta</taxon>
        <taxon>Tracheophyta</taxon>
        <taxon>Spermatophyta</taxon>
        <taxon>Magnoliopsida</taxon>
        <taxon>eudicotyledons</taxon>
        <taxon>Gunneridae</taxon>
        <taxon>Pentapetalae</taxon>
        <taxon>asterids</taxon>
        <taxon>lamiids</taxon>
        <taxon>Lamiales</taxon>
        <taxon>Oleaceae</taxon>
        <taxon>Oleeae</taxon>
        <taxon>Olea</taxon>
    </lineage>
</organism>
<gene>
    <name evidence="1" type="ORF">OLEA9_A086506</name>
</gene>
<keyword evidence="2" id="KW-1185">Reference proteome</keyword>
<sequence>MAGRFEKMGNYCTKYRRQGHPAAACRVGQDVQPVKGKSKKDDPVIEVVEPSGTKQIDDATPSGTMKVNEGEENLNYAKSEENQACLQVIVQNHKHIENDSVTNDPGHGDEEIVAQQTHNVVQCKALDVLLSESEEVVIMNSMEPG</sequence>
<protein>
    <submittedName>
        <fullName evidence="1">Uncharacterized protein</fullName>
    </submittedName>
</protein>
<evidence type="ECO:0000313" key="1">
    <source>
        <dbReference type="EMBL" id="CAA2966391.1"/>
    </source>
</evidence>
<proteinExistence type="predicted"/>
<dbReference type="Gramene" id="OE9A086506T1">
    <property type="protein sequence ID" value="OE9A086506C1"/>
    <property type="gene ID" value="OE9A086506"/>
</dbReference>
<comment type="caution">
    <text evidence="1">The sequence shown here is derived from an EMBL/GenBank/DDBJ whole genome shotgun (WGS) entry which is preliminary data.</text>
</comment>
<name>A0A8S0QGZ7_OLEEU</name>
<evidence type="ECO:0000313" key="2">
    <source>
        <dbReference type="Proteomes" id="UP000594638"/>
    </source>
</evidence>